<dbReference type="PANTHER" id="PTHR13937">
    <property type="entry name" value="EUKARYOTIC TRANSLATION INITATION FACTOR 3, SUBUNIT 8 EIF3S8 -RELATED"/>
    <property type="match status" value="1"/>
</dbReference>
<dbReference type="Pfam" id="PF26569">
    <property type="entry name" value="EIF3CL_C"/>
    <property type="match status" value="1"/>
</dbReference>
<evidence type="ECO:0000259" key="1">
    <source>
        <dbReference type="Pfam" id="PF26569"/>
    </source>
</evidence>
<dbReference type="GO" id="GO:0005852">
    <property type="term" value="C:eukaryotic translation initiation factor 3 complex"/>
    <property type="evidence" value="ECO:0007669"/>
    <property type="project" value="InterPro"/>
</dbReference>
<organism evidence="2">
    <name type="scientific">Timema douglasi</name>
    <name type="common">Walking stick</name>
    <dbReference type="NCBI Taxonomy" id="61478"/>
    <lineage>
        <taxon>Eukaryota</taxon>
        <taxon>Metazoa</taxon>
        <taxon>Ecdysozoa</taxon>
        <taxon>Arthropoda</taxon>
        <taxon>Hexapoda</taxon>
        <taxon>Insecta</taxon>
        <taxon>Pterygota</taxon>
        <taxon>Neoptera</taxon>
        <taxon>Polyneoptera</taxon>
        <taxon>Phasmatodea</taxon>
        <taxon>Timematodea</taxon>
        <taxon>Timematoidea</taxon>
        <taxon>Timematidae</taxon>
        <taxon>Timema</taxon>
    </lineage>
</organism>
<dbReference type="GO" id="GO:0031369">
    <property type="term" value="F:translation initiation factor binding"/>
    <property type="evidence" value="ECO:0007669"/>
    <property type="project" value="InterPro"/>
</dbReference>
<accession>A0A7R8W1D5</accession>
<dbReference type="InterPro" id="IPR027516">
    <property type="entry name" value="EIF3C"/>
</dbReference>
<evidence type="ECO:0000313" key="2">
    <source>
        <dbReference type="EMBL" id="CAD7206846.1"/>
    </source>
</evidence>
<dbReference type="EMBL" id="OA587867">
    <property type="protein sequence ID" value="CAD7206846.1"/>
    <property type="molecule type" value="Genomic_DNA"/>
</dbReference>
<dbReference type="GO" id="GO:0003723">
    <property type="term" value="F:RNA binding"/>
    <property type="evidence" value="ECO:0007669"/>
    <property type="project" value="InterPro"/>
</dbReference>
<name>A0A7R8W1D5_TIMDO</name>
<gene>
    <name evidence="2" type="ORF">TDIB3V08_LOCUS12995</name>
</gene>
<dbReference type="AlphaFoldDB" id="A0A7R8W1D5"/>
<sequence>MNVEGDSEPEEDKPGSEAVSIELSKSVKMIRGQTVVMHRSEPTRLQALALQLTDKVNNFVNANERIFEMKQGNFFNRSGNQGGFRNRQNFNRLRKDWNRQCMILKC</sequence>
<reference evidence="2" key="1">
    <citation type="submission" date="2020-11" db="EMBL/GenBank/DDBJ databases">
        <authorList>
            <person name="Tran Van P."/>
        </authorList>
    </citation>
    <scope>NUCLEOTIDE SEQUENCE</scope>
</reference>
<feature type="domain" description="EIF3CL-like C-terminal" evidence="1">
    <location>
        <begin position="46"/>
        <end position="70"/>
    </location>
</feature>
<protein>
    <recommendedName>
        <fullName evidence="1">EIF3CL-like C-terminal domain-containing protein</fullName>
    </recommendedName>
</protein>
<dbReference type="InterPro" id="IPR058999">
    <property type="entry name" value="EIF3CL_C"/>
</dbReference>
<dbReference type="PANTHER" id="PTHR13937:SF0">
    <property type="entry name" value="EUKARYOTIC TRANSLATION INITIATION FACTOR 3 SUBUNIT C-RELATED"/>
    <property type="match status" value="1"/>
</dbReference>
<proteinExistence type="predicted"/>
<dbReference type="GO" id="GO:0003743">
    <property type="term" value="F:translation initiation factor activity"/>
    <property type="evidence" value="ECO:0007669"/>
    <property type="project" value="InterPro"/>
</dbReference>